<dbReference type="SUPFAM" id="SSF51556">
    <property type="entry name" value="Metallo-dependent hydrolases"/>
    <property type="match status" value="1"/>
</dbReference>
<feature type="domain" description="Amidohydrolase-related" evidence="2">
    <location>
        <begin position="9"/>
        <end position="279"/>
    </location>
</feature>
<dbReference type="PANTHER" id="PTHR43569">
    <property type="entry name" value="AMIDOHYDROLASE"/>
    <property type="match status" value="1"/>
</dbReference>
<sequence length="286" mass="31663">MTIREGVIIDAHHHLWDPRSRRYPWLSDVPSLDRAFESSDLSAAIAELPVKGTVVVQATSTDEETRWLLDAAQSSDLILGVVGWVDLLRPGVSERLMQLSNLPLVGIRHQAQDEPDPAWLVRAEVIQGLGAVRDAGLPFDLLVRRQQRPAALRLVASMPDQYFVIDHLAKPEIAAGEWSSWYAWMVAMASHPAVFCKISGLVTEADWRSWRTQHLKRYINAALELFGPDRCMFGSDWPVSLLAAEYGEVVNLVEAAIPGLTAAERDSLWRGTATSVYGLSSRAGTS</sequence>
<proteinExistence type="inferred from homology"/>
<keyword evidence="4" id="KW-1185">Reference proteome</keyword>
<dbReference type="InterPro" id="IPR032466">
    <property type="entry name" value="Metal_Hydrolase"/>
</dbReference>
<evidence type="ECO:0000256" key="1">
    <source>
        <dbReference type="ARBA" id="ARBA00038310"/>
    </source>
</evidence>
<dbReference type="Gene3D" id="3.20.20.140">
    <property type="entry name" value="Metal-dependent hydrolases"/>
    <property type="match status" value="1"/>
</dbReference>
<dbReference type="EMBL" id="OCST01000002">
    <property type="protein sequence ID" value="SOE59144.1"/>
    <property type="molecule type" value="Genomic_DNA"/>
</dbReference>
<gene>
    <name evidence="3" type="ORF">SAMN06296378_0888</name>
</gene>
<evidence type="ECO:0000259" key="2">
    <source>
        <dbReference type="Pfam" id="PF04909"/>
    </source>
</evidence>
<dbReference type="Proteomes" id="UP000219440">
    <property type="component" value="Unassembled WGS sequence"/>
</dbReference>
<evidence type="ECO:0000313" key="3">
    <source>
        <dbReference type="EMBL" id="SOE59144.1"/>
    </source>
</evidence>
<protein>
    <submittedName>
        <fullName evidence="3">L-fuconolactonase</fullName>
    </submittedName>
</protein>
<dbReference type="AlphaFoldDB" id="A0A2C8Z5Y6"/>
<evidence type="ECO:0000313" key="4">
    <source>
        <dbReference type="Proteomes" id="UP000219440"/>
    </source>
</evidence>
<dbReference type="GO" id="GO:0016787">
    <property type="term" value="F:hydrolase activity"/>
    <property type="evidence" value="ECO:0007669"/>
    <property type="project" value="InterPro"/>
</dbReference>
<comment type="similarity">
    <text evidence="1">Belongs to the metallo-dependent hydrolases superfamily.</text>
</comment>
<dbReference type="InterPro" id="IPR052350">
    <property type="entry name" value="Metallo-dep_Lactonases"/>
</dbReference>
<dbReference type="Pfam" id="PF04909">
    <property type="entry name" value="Amidohydro_2"/>
    <property type="match status" value="1"/>
</dbReference>
<dbReference type="InterPro" id="IPR006680">
    <property type="entry name" value="Amidohydro-rel"/>
</dbReference>
<dbReference type="PANTHER" id="PTHR43569:SF2">
    <property type="entry name" value="AMIDOHYDROLASE-RELATED DOMAIN-CONTAINING PROTEIN"/>
    <property type="match status" value="1"/>
</dbReference>
<accession>A0A2C8Z5Y6</accession>
<organism evidence="3 4">
    <name type="scientific">Salinibacterium xinjiangense</name>
    <dbReference type="NCBI Taxonomy" id="386302"/>
    <lineage>
        <taxon>Bacteria</taxon>
        <taxon>Bacillati</taxon>
        <taxon>Actinomycetota</taxon>
        <taxon>Actinomycetes</taxon>
        <taxon>Micrococcales</taxon>
        <taxon>Microbacteriaceae</taxon>
        <taxon>Salinibacterium</taxon>
    </lineage>
</organism>
<name>A0A2C8Z5Y6_9MICO</name>
<reference evidence="3 4" key="1">
    <citation type="submission" date="2017-09" db="EMBL/GenBank/DDBJ databases">
        <authorList>
            <person name="Ehlers B."/>
            <person name="Leendertz F.H."/>
        </authorList>
    </citation>
    <scope>NUCLEOTIDE SEQUENCE [LARGE SCALE GENOMIC DNA]</scope>
    <source>
        <strain evidence="3 4">CGMCC 1.05381</strain>
    </source>
</reference>